<evidence type="ECO:0000256" key="1">
    <source>
        <dbReference type="ARBA" id="ARBA00006754"/>
    </source>
</evidence>
<organism evidence="4 5">
    <name type="scientific">Lentibacillus halophilus</name>
    <dbReference type="NCBI Taxonomy" id="295065"/>
    <lineage>
        <taxon>Bacteria</taxon>
        <taxon>Bacillati</taxon>
        <taxon>Bacillota</taxon>
        <taxon>Bacilli</taxon>
        <taxon>Bacillales</taxon>
        <taxon>Bacillaceae</taxon>
        <taxon>Lentibacillus</taxon>
    </lineage>
</organism>
<dbReference type="InterPro" id="IPR042070">
    <property type="entry name" value="PucR_C-HTH_sf"/>
</dbReference>
<comment type="caution">
    <text evidence="4">The sequence shown here is derived from an EMBL/GenBank/DDBJ whole genome shotgun (WGS) entry which is preliminary data.</text>
</comment>
<evidence type="ECO:0000259" key="3">
    <source>
        <dbReference type="Pfam" id="PF17853"/>
    </source>
</evidence>
<keyword evidence="5" id="KW-1185">Reference proteome</keyword>
<dbReference type="InterPro" id="IPR025736">
    <property type="entry name" value="PucR_C-HTH_dom"/>
</dbReference>
<evidence type="ECO:0000313" key="5">
    <source>
        <dbReference type="Proteomes" id="UP001501459"/>
    </source>
</evidence>
<dbReference type="PANTHER" id="PTHR33744">
    <property type="entry name" value="CARBOHYDRATE DIACID REGULATOR"/>
    <property type="match status" value="1"/>
</dbReference>
<dbReference type="SUPFAM" id="SSF46689">
    <property type="entry name" value="Homeodomain-like"/>
    <property type="match status" value="1"/>
</dbReference>
<reference evidence="4 5" key="1">
    <citation type="journal article" date="2019" name="Int. J. Syst. Evol. Microbiol.">
        <title>The Global Catalogue of Microorganisms (GCM) 10K type strain sequencing project: providing services to taxonomists for standard genome sequencing and annotation.</title>
        <authorList>
            <consortium name="The Broad Institute Genomics Platform"/>
            <consortium name="The Broad Institute Genome Sequencing Center for Infectious Disease"/>
            <person name="Wu L."/>
            <person name="Ma J."/>
        </authorList>
    </citation>
    <scope>NUCLEOTIDE SEQUENCE [LARGE SCALE GENOMIC DNA]</scope>
    <source>
        <strain evidence="4 5">JCM 12149</strain>
    </source>
</reference>
<dbReference type="InterPro" id="IPR041522">
    <property type="entry name" value="CdaR_GGDEF"/>
</dbReference>
<evidence type="ECO:0000259" key="2">
    <source>
        <dbReference type="Pfam" id="PF13556"/>
    </source>
</evidence>
<dbReference type="EMBL" id="BAAADM010000041">
    <property type="protein sequence ID" value="GAA0439978.1"/>
    <property type="molecule type" value="Genomic_DNA"/>
</dbReference>
<dbReference type="PANTHER" id="PTHR33744:SF1">
    <property type="entry name" value="DNA-BINDING TRANSCRIPTIONAL ACTIVATOR ADER"/>
    <property type="match status" value="1"/>
</dbReference>
<dbReference type="InterPro" id="IPR051448">
    <property type="entry name" value="CdaR-like_regulators"/>
</dbReference>
<dbReference type="Proteomes" id="UP001501459">
    <property type="component" value="Unassembled WGS sequence"/>
</dbReference>
<dbReference type="Pfam" id="PF17853">
    <property type="entry name" value="GGDEF_2"/>
    <property type="match status" value="1"/>
</dbReference>
<name>A0ABN0Z9B7_9BACI</name>
<proteinExistence type="inferred from homology"/>
<comment type="similarity">
    <text evidence="1">Belongs to the CdaR family.</text>
</comment>
<protein>
    <submittedName>
        <fullName evidence="4">Sporulation transcriptional activator AdeR</fullName>
    </submittedName>
</protein>
<dbReference type="RefSeq" id="WP_343752329.1">
    <property type="nucleotide sequence ID" value="NZ_BAAADM010000041.1"/>
</dbReference>
<dbReference type="Gene3D" id="1.10.10.2840">
    <property type="entry name" value="PucR C-terminal helix-turn-helix domain"/>
    <property type="match status" value="1"/>
</dbReference>
<dbReference type="InterPro" id="IPR009057">
    <property type="entry name" value="Homeodomain-like_sf"/>
</dbReference>
<accession>A0ABN0Z9B7</accession>
<feature type="domain" description="PucR C-terminal helix-turn-helix" evidence="2">
    <location>
        <begin position="348"/>
        <end position="405"/>
    </location>
</feature>
<sequence>MSHSIDHQNHFYDTFDSPEGLADRIADILGCPVTIEDVNHRIISYSKHEENVDDARVATIIRRSVPENVINGLWESGVMTRLFESSEPVIVPKIDKVGLGNRIAISVHKHREVLGFIWAQINEATITDDKLSLMKDAAKLVKNQLHQHHLKNKKTEESYQNFFRQLLSGHIQQSAEIQRQASRFGLKFGNYHAIAIIEFDSDISQTIEKHAFYLTETFQQPYTVCRLFDQNQLIILLSLETHAREALKTFVQNFTKKMHERLNIHHVKGGFGQVYTTPESMKDSYRQAVNVLELKEHFPSTLHDVHGYYELGVYQFLYELRAIRNRDNYQNDALERLKDYDKKNGSDLVATLHAYLACDGNVYNAAKRMHVHTNTLNYRLKRIGTIGEINLKNPNQKMTIYLDILIESIDKGHL</sequence>
<feature type="domain" description="CdaR GGDEF-like" evidence="3">
    <location>
        <begin position="169"/>
        <end position="293"/>
    </location>
</feature>
<evidence type="ECO:0000313" key="4">
    <source>
        <dbReference type="EMBL" id="GAA0439978.1"/>
    </source>
</evidence>
<gene>
    <name evidence="4" type="primary">adeR</name>
    <name evidence="4" type="ORF">GCM10008983_16150</name>
</gene>
<dbReference type="Pfam" id="PF13556">
    <property type="entry name" value="HTH_30"/>
    <property type="match status" value="1"/>
</dbReference>